<feature type="non-terminal residue" evidence="2">
    <location>
        <position position="97"/>
    </location>
</feature>
<dbReference type="InterPro" id="IPR029055">
    <property type="entry name" value="Ntn_hydrolases_N"/>
</dbReference>
<evidence type="ECO:0000313" key="2">
    <source>
        <dbReference type="EMBL" id="GAH01418.1"/>
    </source>
</evidence>
<name>X1DYE7_9ZZZZ</name>
<feature type="domain" description="Glutamine amidotransferase type-2" evidence="1">
    <location>
        <begin position="2"/>
        <end position="97"/>
    </location>
</feature>
<comment type="caution">
    <text evidence="2">The sequence shown here is derived from an EMBL/GenBank/DDBJ whole genome shotgun (WGS) entry which is preliminary data.</text>
</comment>
<dbReference type="Gene3D" id="3.60.20.10">
    <property type="entry name" value="Glutamine Phosphoribosylpyrophosphate, subunit 1, domain 1"/>
    <property type="match status" value="1"/>
</dbReference>
<dbReference type="PROSITE" id="PS51278">
    <property type="entry name" value="GATASE_TYPE_2"/>
    <property type="match status" value="1"/>
</dbReference>
<dbReference type="InterPro" id="IPR017932">
    <property type="entry name" value="GATase_2_dom"/>
</dbReference>
<proteinExistence type="predicted"/>
<accession>X1DYE7</accession>
<reference evidence="2" key="1">
    <citation type="journal article" date="2014" name="Front. Microbiol.">
        <title>High frequency of phylogenetically diverse reductive dehalogenase-homologous genes in deep subseafloor sedimentary metagenomes.</title>
        <authorList>
            <person name="Kawai M."/>
            <person name="Futagami T."/>
            <person name="Toyoda A."/>
            <person name="Takaki Y."/>
            <person name="Nishi S."/>
            <person name="Hori S."/>
            <person name="Arai W."/>
            <person name="Tsubouchi T."/>
            <person name="Morono Y."/>
            <person name="Uchiyama I."/>
            <person name="Ito T."/>
            <person name="Fujiyama A."/>
            <person name="Inagaki F."/>
            <person name="Takami H."/>
        </authorList>
    </citation>
    <scope>NUCLEOTIDE SEQUENCE</scope>
    <source>
        <strain evidence="2">Expedition CK06-06</strain>
    </source>
</reference>
<gene>
    <name evidence="2" type="ORF">S01H4_49675</name>
</gene>
<dbReference type="SUPFAM" id="SSF56235">
    <property type="entry name" value="N-terminal nucleophile aminohydrolases (Ntn hydrolases)"/>
    <property type="match status" value="1"/>
</dbReference>
<dbReference type="AlphaFoldDB" id="X1DYE7"/>
<sequence length="97" mass="10771">MSGIAGVLSPQKQSLVEKMLQKIEHRGTSEYQVMKGPHAALGAIGYKSLQEAPGPVSNTRNERAIVLDGRLTNRKSILERLEFHTFEEETDAEISLH</sequence>
<protein>
    <recommendedName>
        <fullName evidence="1">Glutamine amidotransferase type-2 domain-containing protein</fullName>
    </recommendedName>
</protein>
<organism evidence="2">
    <name type="scientific">marine sediment metagenome</name>
    <dbReference type="NCBI Taxonomy" id="412755"/>
    <lineage>
        <taxon>unclassified sequences</taxon>
        <taxon>metagenomes</taxon>
        <taxon>ecological metagenomes</taxon>
    </lineage>
</organism>
<evidence type="ECO:0000259" key="1">
    <source>
        <dbReference type="PROSITE" id="PS51278"/>
    </source>
</evidence>
<dbReference type="EMBL" id="BART01028128">
    <property type="protein sequence ID" value="GAH01418.1"/>
    <property type="molecule type" value="Genomic_DNA"/>
</dbReference>